<evidence type="ECO:0000313" key="3">
    <source>
        <dbReference type="Proteomes" id="UP000249061"/>
    </source>
</evidence>
<dbReference type="EMBL" id="QFQP01000022">
    <property type="protein sequence ID" value="PZR09109.1"/>
    <property type="molecule type" value="Genomic_DNA"/>
</dbReference>
<name>A0A2W5T009_9BACT</name>
<dbReference type="InterPro" id="IPR029058">
    <property type="entry name" value="AB_hydrolase_fold"/>
</dbReference>
<comment type="caution">
    <text evidence="2">The sequence shown here is derived from an EMBL/GenBank/DDBJ whole genome shotgun (WGS) entry which is preliminary data.</text>
</comment>
<gene>
    <name evidence="2" type="ORF">DI536_23025</name>
</gene>
<feature type="signal peptide" evidence="1">
    <location>
        <begin position="1"/>
        <end position="19"/>
    </location>
</feature>
<dbReference type="SUPFAM" id="SSF53474">
    <property type="entry name" value="alpha/beta-Hydrolases"/>
    <property type="match status" value="1"/>
</dbReference>
<dbReference type="AlphaFoldDB" id="A0A2W5T009"/>
<feature type="chain" id="PRO_5016073684" description="Alpha/beta hydrolase" evidence="1">
    <location>
        <begin position="20"/>
        <end position="341"/>
    </location>
</feature>
<proteinExistence type="predicted"/>
<dbReference type="Proteomes" id="UP000249061">
    <property type="component" value="Unassembled WGS sequence"/>
</dbReference>
<protein>
    <recommendedName>
        <fullName evidence="4">Alpha/beta hydrolase</fullName>
    </recommendedName>
</protein>
<reference evidence="2 3" key="1">
    <citation type="submission" date="2017-08" db="EMBL/GenBank/DDBJ databases">
        <title>Infants hospitalized years apart are colonized by the same room-sourced microbial strains.</title>
        <authorList>
            <person name="Brooks B."/>
            <person name="Olm M.R."/>
            <person name="Firek B.A."/>
            <person name="Baker R."/>
            <person name="Thomas B.C."/>
            <person name="Morowitz M.J."/>
            <person name="Banfield J.F."/>
        </authorList>
    </citation>
    <scope>NUCLEOTIDE SEQUENCE [LARGE SCALE GENOMIC DNA]</scope>
    <source>
        <strain evidence="2">S2_003_000_R2_14</strain>
    </source>
</reference>
<keyword evidence="1" id="KW-0732">Signal</keyword>
<evidence type="ECO:0008006" key="4">
    <source>
        <dbReference type="Google" id="ProtNLM"/>
    </source>
</evidence>
<evidence type="ECO:0000256" key="1">
    <source>
        <dbReference type="SAM" id="SignalP"/>
    </source>
</evidence>
<accession>A0A2W5T009</accession>
<dbReference type="Gene3D" id="3.40.50.1820">
    <property type="entry name" value="alpha/beta hydrolase"/>
    <property type="match status" value="1"/>
</dbReference>
<evidence type="ECO:0000313" key="2">
    <source>
        <dbReference type="EMBL" id="PZR09109.1"/>
    </source>
</evidence>
<organism evidence="2 3">
    <name type="scientific">Archangium gephyra</name>
    <dbReference type="NCBI Taxonomy" id="48"/>
    <lineage>
        <taxon>Bacteria</taxon>
        <taxon>Pseudomonadati</taxon>
        <taxon>Myxococcota</taxon>
        <taxon>Myxococcia</taxon>
        <taxon>Myxococcales</taxon>
        <taxon>Cystobacterineae</taxon>
        <taxon>Archangiaceae</taxon>
        <taxon>Archangium</taxon>
    </lineage>
</organism>
<sequence length="341" mass="35152">MAAALGYAASMFRSSLMFAVLSFVACGSRPGPEDSGTQLPVDAGETLDASVDAGEASDAGPENDAGIGHDAGIPDAGGLDAGVTDAGISSSRGDGGITCMSSVSFDGHSACLSSVNGTSFKVTLPNGGGGPYTLGIYLHGDGAGAYNSNSAVRRMLTLADAKHVLQIAVLAPNKCSWWQAPTAQFDGSCMNVGAPVPDTNAENAHKLAEVIDAVRAAYDIRNEQYLYYSASGGSIFLTRRFIPIYGEAYPGGMSINCGGEMPDDTDFAWAISDPAARGSTKMFFTYGDQDYLAADSHDTATGYATKGFVVDEKILPGVGHCGPGFDAHGRALEVWTQVLAP</sequence>